<dbReference type="Proteomes" id="UP000182124">
    <property type="component" value="Unassembled WGS sequence"/>
</dbReference>
<evidence type="ECO:0000313" key="1">
    <source>
        <dbReference type="EMBL" id="SCX00376.1"/>
    </source>
</evidence>
<proteinExistence type="predicted"/>
<dbReference type="eggNOG" id="ENOG502ZXQC">
    <property type="taxonomic scope" value="Bacteria"/>
</dbReference>
<dbReference type="AlphaFoldDB" id="A0A1G4V4A5"/>
<dbReference type="RefSeq" id="WP_023575230.1">
    <property type="nucleotide sequence ID" value="NZ_FMTY01000001.1"/>
</dbReference>
<reference evidence="1 2" key="1">
    <citation type="submission" date="2016-10" db="EMBL/GenBank/DDBJ databases">
        <authorList>
            <person name="de Groot N.N."/>
        </authorList>
    </citation>
    <scope>NUCLEOTIDE SEQUENCE [LARGE SCALE GENOMIC DNA]</scope>
    <source>
        <strain evidence="1 2">CGMCC 1.3801</strain>
    </source>
</reference>
<accession>A0A1G4V4A5</accession>
<organism evidence="1 2">
    <name type="scientific">Flavobacterium saliperosum</name>
    <dbReference type="NCBI Taxonomy" id="329186"/>
    <lineage>
        <taxon>Bacteria</taxon>
        <taxon>Pseudomonadati</taxon>
        <taxon>Bacteroidota</taxon>
        <taxon>Flavobacteriia</taxon>
        <taxon>Flavobacteriales</taxon>
        <taxon>Flavobacteriaceae</taxon>
        <taxon>Flavobacterium</taxon>
    </lineage>
</organism>
<sequence>MKELLKRRVLEKSVSQDLVTAINEWSFNFVFQRDNSRCLCNHPIKNVCVIKNLKNGTTTEVGNCCVKNFMGIKEGDEILASILRLKKDNSKNIGGRALDFIRKRNIVLEKNDFDFYTKVSKKRCTYKHELEKKKEINDRFIRYFSSENAALIKKFNKIEDWIKTGSNSKFDPGFFSSVKSTFDVFGSISAKQEQSLDNIISKWILKQAS</sequence>
<name>A0A1G4V4A5_9FLAO</name>
<protein>
    <submittedName>
        <fullName evidence="1">Uncharacterized protein</fullName>
    </submittedName>
</protein>
<dbReference type="EMBL" id="FMTY01000001">
    <property type="protein sequence ID" value="SCX00376.1"/>
    <property type="molecule type" value="Genomic_DNA"/>
</dbReference>
<evidence type="ECO:0000313" key="2">
    <source>
        <dbReference type="Proteomes" id="UP000182124"/>
    </source>
</evidence>
<gene>
    <name evidence="1" type="ORF">SAMN02927925_00150</name>
</gene>